<name>A0A8S9G676_BRACR</name>
<comment type="caution">
    <text evidence="1">The sequence shown here is derived from an EMBL/GenBank/DDBJ whole genome shotgun (WGS) entry which is preliminary data.</text>
</comment>
<evidence type="ECO:0000313" key="2">
    <source>
        <dbReference type="Proteomes" id="UP000712281"/>
    </source>
</evidence>
<protein>
    <recommendedName>
        <fullName evidence="3">C2H2-type domain-containing protein</fullName>
    </recommendedName>
</protein>
<dbReference type="EMBL" id="QGKW02002005">
    <property type="protein sequence ID" value="KAF2541545.1"/>
    <property type="molecule type" value="Genomic_DNA"/>
</dbReference>
<reference evidence="1" key="1">
    <citation type="submission" date="2019-12" db="EMBL/GenBank/DDBJ databases">
        <title>Genome sequencing and annotation of Brassica cretica.</title>
        <authorList>
            <person name="Studholme D.J."/>
            <person name="Sarris P.F."/>
        </authorList>
    </citation>
    <scope>NUCLEOTIDE SEQUENCE</scope>
    <source>
        <strain evidence="1">PFS-001/15</strain>
        <tissue evidence="1">Leaf</tissue>
    </source>
</reference>
<gene>
    <name evidence="1" type="ORF">F2Q68_00032497</name>
</gene>
<proteinExistence type="predicted"/>
<accession>A0A8S9G676</accession>
<organism evidence="1 2">
    <name type="scientific">Brassica cretica</name>
    <name type="common">Mustard</name>
    <dbReference type="NCBI Taxonomy" id="69181"/>
    <lineage>
        <taxon>Eukaryota</taxon>
        <taxon>Viridiplantae</taxon>
        <taxon>Streptophyta</taxon>
        <taxon>Embryophyta</taxon>
        <taxon>Tracheophyta</taxon>
        <taxon>Spermatophyta</taxon>
        <taxon>Magnoliopsida</taxon>
        <taxon>eudicotyledons</taxon>
        <taxon>Gunneridae</taxon>
        <taxon>Pentapetalae</taxon>
        <taxon>rosids</taxon>
        <taxon>malvids</taxon>
        <taxon>Brassicales</taxon>
        <taxon>Brassicaceae</taxon>
        <taxon>Brassiceae</taxon>
        <taxon>Brassica</taxon>
    </lineage>
</organism>
<evidence type="ECO:0008006" key="3">
    <source>
        <dbReference type="Google" id="ProtNLM"/>
    </source>
</evidence>
<dbReference type="AlphaFoldDB" id="A0A8S9G676"/>
<evidence type="ECO:0000313" key="1">
    <source>
        <dbReference type="EMBL" id="KAF2541545.1"/>
    </source>
</evidence>
<dbReference type="Proteomes" id="UP000712281">
    <property type="component" value="Unassembled WGS sequence"/>
</dbReference>
<sequence length="90" mass="10690">MPYSHINWRQQQQQALLTSWSCSVCFVAAPSFEDFTTHLKSVEHEFREWDRYASKHALDRTNLNNLPFGRSKELDLLLTQDMLRCQEMVN</sequence>